<evidence type="ECO:0000256" key="1">
    <source>
        <dbReference type="SAM" id="MobiDB-lite"/>
    </source>
</evidence>
<dbReference type="Proteomes" id="UP000501130">
    <property type="component" value="Chromosome"/>
</dbReference>
<feature type="region of interest" description="Disordered" evidence="1">
    <location>
        <begin position="359"/>
        <end position="393"/>
    </location>
</feature>
<proteinExistence type="predicted"/>
<evidence type="ECO:0000313" key="2">
    <source>
        <dbReference type="EMBL" id="QJR29151.1"/>
    </source>
</evidence>
<gene>
    <name evidence="2" type="ORF">HKT17_05225</name>
</gene>
<evidence type="ECO:0008006" key="4">
    <source>
        <dbReference type="Google" id="ProtNLM"/>
    </source>
</evidence>
<sequence>MSKPSNAPLWVFVPNILVPEMALERLSANSRAQSFAGLPAGLLQTMARNAAPEYQNADGLDRIEAWLMRYLDSQAQAKFDQYPAWAMLEMPKLEADAAQVTPFTRFWSTVGCLEIERDGVRFSPPEVLLVGQSDLDAFWNVVMPLLQQHGWTFNTPAGFHSLLSNPTPVPMEQASPWSVQGIRLTDYLPMNHECSDWRRMWLNMQVELHNAEFNKVREAKGLKPLNALWFWGGGEAWQTDVALPRVKSVSEDGVFDAVKMTDGADEAVNRFVFWTQLLSQLGTGTDVKPDHVYCVNFQGWGGNIGVFKLLESEVLQPMRLAGLAFNWVLLGNNGWKTLKSNWMNRFKFWQNKPDWALLGEPEMQEGPSEEDLQAAWQQGQRDQDSIQAEWEGR</sequence>
<name>A0ABX6N503_9BURK</name>
<accession>A0ABX6N503</accession>
<evidence type="ECO:0000313" key="3">
    <source>
        <dbReference type="Proteomes" id="UP000501130"/>
    </source>
</evidence>
<organism evidence="2 3">
    <name type="scientific">Limnobacter profundi</name>
    <dbReference type="NCBI Taxonomy" id="2732163"/>
    <lineage>
        <taxon>Bacteria</taxon>
        <taxon>Pseudomonadati</taxon>
        <taxon>Pseudomonadota</taxon>
        <taxon>Betaproteobacteria</taxon>
        <taxon>Burkholderiales</taxon>
        <taxon>Burkholderiaceae</taxon>
        <taxon>Limnobacter</taxon>
    </lineage>
</organism>
<dbReference type="RefSeq" id="WP_171098357.1">
    <property type="nucleotide sequence ID" value="NZ_CP053084.1"/>
</dbReference>
<keyword evidence="3" id="KW-1185">Reference proteome</keyword>
<reference evidence="2 3" key="1">
    <citation type="submission" date="2020-05" db="EMBL/GenBank/DDBJ databases">
        <title>Compete genome of Limnobacter sp. SAORIC-580.</title>
        <authorList>
            <person name="Song J."/>
            <person name="Cho J.-C."/>
        </authorList>
    </citation>
    <scope>NUCLEOTIDE SEQUENCE [LARGE SCALE GENOMIC DNA]</scope>
    <source>
        <strain evidence="2 3">SAORIC-580</strain>
    </source>
</reference>
<protein>
    <recommendedName>
        <fullName evidence="4">Phosphoglycerate mutase</fullName>
    </recommendedName>
</protein>
<dbReference type="EMBL" id="CP053084">
    <property type="protein sequence ID" value="QJR29151.1"/>
    <property type="molecule type" value="Genomic_DNA"/>
</dbReference>